<evidence type="ECO:0000313" key="12">
    <source>
        <dbReference type="Proteomes" id="UP000663853"/>
    </source>
</evidence>
<dbReference type="InterPro" id="IPR044876">
    <property type="entry name" value="HRDC_dom_sf"/>
</dbReference>
<dbReference type="AlphaFoldDB" id="A0A8H3BUB9"/>
<feature type="region of interest" description="Disordered" evidence="9">
    <location>
        <begin position="550"/>
        <end position="569"/>
    </location>
</feature>
<dbReference type="InterPro" id="IPR002562">
    <property type="entry name" value="3'-5'_exonuclease_dom"/>
</dbReference>
<dbReference type="CDD" id="cd06147">
    <property type="entry name" value="Rrp6p_like_exo"/>
    <property type="match status" value="1"/>
</dbReference>
<accession>A0A8H3BUB9</accession>
<evidence type="ECO:0000256" key="5">
    <source>
        <dbReference type="ARBA" id="ARBA00022835"/>
    </source>
</evidence>
<dbReference type="GO" id="GO:0071036">
    <property type="term" value="P:nuclear polyadenylation-dependent snoRNA catabolic process"/>
    <property type="evidence" value="ECO:0007669"/>
    <property type="project" value="TreeGrafter"/>
</dbReference>
<dbReference type="GO" id="GO:0071035">
    <property type="term" value="P:nuclear polyadenylation-dependent rRNA catabolic process"/>
    <property type="evidence" value="ECO:0007669"/>
    <property type="project" value="TreeGrafter"/>
</dbReference>
<dbReference type="Pfam" id="PF00570">
    <property type="entry name" value="HRDC"/>
    <property type="match status" value="1"/>
</dbReference>
<keyword evidence="2" id="KW-0698">rRNA processing</keyword>
<evidence type="ECO:0000256" key="7">
    <source>
        <dbReference type="ARBA" id="ARBA00023242"/>
    </source>
</evidence>
<evidence type="ECO:0000256" key="8">
    <source>
        <dbReference type="ARBA" id="ARBA00043957"/>
    </source>
</evidence>
<dbReference type="GO" id="GO:0071038">
    <property type="term" value="P:TRAMP-dependent tRNA surveillance pathway"/>
    <property type="evidence" value="ECO:0007669"/>
    <property type="project" value="TreeGrafter"/>
</dbReference>
<dbReference type="Proteomes" id="UP000663853">
    <property type="component" value="Unassembled WGS sequence"/>
</dbReference>
<comment type="caution">
    <text evidence="11">The sequence shown here is derived from an EMBL/GenBank/DDBJ whole genome shotgun (WGS) entry which is preliminary data.</text>
</comment>
<feature type="compositionally biased region" description="Low complexity" evidence="9">
    <location>
        <begin position="701"/>
        <end position="710"/>
    </location>
</feature>
<evidence type="ECO:0000256" key="6">
    <source>
        <dbReference type="ARBA" id="ARBA00022839"/>
    </source>
</evidence>
<reference evidence="11" key="1">
    <citation type="submission" date="2021-01" db="EMBL/GenBank/DDBJ databases">
        <authorList>
            <person name="Kaushik A."/>
        </authorList>
    </citation>
    <scope>NUCLEOTIDE SEQUENCE</scope>
    <source>
        <strain evidence="11">AG6-10EEA</strain>
    </source>
</reference>
<dbReference type="InterPro" id="IPR049559">
    <property type="entry name" value="Rrp6p-like_exo"/>
</dbReference>
<feature type="compositionally biased region" description="Pro residues" evidence="9">
    <location>
        <begin position="384"/>
        <end position="404"/>
    </location>
</feature>
<dbReference type="GO" id="GO:0005730">
    <property type="term" value="C:nucleolus"/>
    <property type="evidence" value="ECO:0007669"/>
    <property type="project" value="TreeGrafter"/>
</dbReference>
<dbReference type="PROSITE" id="PS50967">
    <property type="entry name" value="HRDC"/>
    <property type="match status" value="1"/>
</dbReference>
<dbReference type="GO" id="GO:0003727">
    <property type="term" value="F:single-stranded RNA binding"/>
    <property type="evidence" value="ECO:0007669"/>
    <property type="project" value="TreeGrafter"/>
</dbReference>
<dbReference type="PANTHER" id="PTHR12124:SF47">
    <property type="entry name" value="EXOSOME COMPONENT 10"/>
    <property type="match status" value="1"/>
</dbReference>
<feature type="region of interest" description="Disordered" evidence="9">
    <location>
        <begin position="689"/>
        <end position="809"/>
    </location>
</feature>
<dbReference type="InterPro" id="IPR045092">
    <property type="entry name" value="Rrp6-like"/>
</dbReference>
<feature type="region of interest" description="Disordered" evidence="9">
    <location>
        <begin position="663"/>
        <end position="682"/>
    </location>
</feature>
<dbReference type="InterPro" id="IPR012337">
    <property type="entry name" value="RNaseH-like_sf"/>
</dbReference>
<dbReference type="GO" id="GO:0000166">
    <property type="term" value="F:nucleotide binding"/>
    <property type="evidence" value="ECO:0007669"/>
    <property type="project" value="InterPro"/>
</dbReference>
<protein>
    <recommendedName>
        <fullName evidence="10">HRDC domain-containing protein</fullName>
    </recommendedName>
</protein>
<feature type="compositionally biased region" description="Polar residues" evidence="9">
    <location>
        <begin position="795"/>
        <end position="809"/>
    </location>
</feature>
<dbReference type="Pfam" id="PF01612">
    <property type="entry name" value="DNA_pol_A_exo1"/>
    <property type="match status" value="1"/>
</dbReference>
<keyword evidence="3" id="KW-0540">Nuclease</keyword>
<sequence>MSSEGSSDSEAVPIPPPTDLVAYTTRLQSAIISPTRIAAALPLGSDLAYQRTLDRNAAKQLDAVSKRIRGIVDKLVTYAGGTDKGKARADDLLDGRDYRALVGDVLDQLLENADVCLDEFAGRNKAPAIDIKVPAKPTQPRRLSQALLHATNLPKPQLQFKTPPDNTPLTAPYVPPPHPNPAPYANVPPASLLRPSLPAPIASFEETPFTYVDTPEQLQSMVAALKNSTEIALDLEHNSLRTYKGLVCLIQLSSRTQDWIIDALALREEMGILRGVLEDPNVVKVLHGAESDVVWLQRDFGLFIVGLFDTFHASKVLGFPKHSLAALLARYTDFIPDKQYQLADWRIRPLPEEMLHYARADTHYLLHIYDRLRNALLEHSNTNPPLPPTPINGTPPPGTSAPPTPSAYPWAIVRVLARSANTASKPYMPEIPDPAGLAKRWDLQLGGTRSRSSSPSGSASPAPSRPVDQKAAVFGAVFWWRDKVARAEDESPVYILANTALFQIAMNAPMTLAALYKAVPRLSAPARNNAEGLIEAVAGGVARAKKEAAEWEQHVEDEQKERDEAKERLKQQERMQSRNVWTPAPVQVVDLWSKLQTVALTTKAARTSSLFGPAMTTVPTVPRTRATQSALFGPSALRPSSSSAVTSNPFEDLRARIHGSISDAPKIPILPAPVSTKAEPEPEPEIKIIDEPMSAPPNPTPASTSSQPQPETDIITVARPSAKSKKRKPNSSGTLTPQEIKKSRTEVEEFNYANAPSILDIDQGAEEETSAGGRRREKKKVASVYGNFPAPPKAQSEQRAGNRTHTFKK</sequence>
<gene>
    <name evidence="11" type="ORF">RDB_LOCUS65471</name>
</gene>
<name>A0A8H3BUB9_9AGAM</name>
<dbReference type="Pfam" id="PF08066">
    <property type="entry name" value="PMC2NT"/>
    <property type="match status" value="1"/>
</dbReference>
<evidence type="ECO:0000313" key="11">
    <source>
        <dbReference type="EMBL" id="CAE6464085.1"/>
    </source>
</evidence>
<comment type="similarity">
    <text evidence="8">Belongs to the exosome component 10/RRP6 family.</text>
</comment>
<keyword evidence="5" id="KW-0271">Exosome</keyword>
<feature type="region of interest" description="Disordered" evidence="9">
    <location>
        <begin position="379"/>
        <end position="404"/>
    </location>
</feature>
<feature type="region of interest" description="Disordered" evidence="9">
    <location>
        <begin position="446"/>
        <end position="467"/>
    </location>
</feature>
<evidence type="ECO:0000256" key="9">
    <source>
        <dbReference type="SAM" id="MobiDB-lite"/>
    </source>
</evidence>
<dbReference type="GO" id="GO:0071044">
    <property type="term" value="P:histone mRNA catabolic process"/>
    <property type="evidence" value="ECO:0007669"/>
    <property type="project" value="TreeGrafter"/>
</dbReference>
<dbReference type="GO" id="GO:0071040">
    <property type="term" value="P:nuclear polyadenylation-dependent antisense transcript catabolic process"/>
    <property type="evidence" value="ECO:0007669"/>
    <property type="project" value="TreeGrafter"/>
</dbReference>
<dbReference type="GO" id="GO:0071051">
    <property type="term" value="P:poly(A)-dependent snoRNA 3'-end processing"/>
    <property type="evidence" value="ECO:0007669"/>
    <property type="project" value="TreeGrafter"/>
</dbReference>
<feature type="domain" description="HRDC" evidence="10">
    <location>
        <begin position="467"/>
        <end position="547"/>
    </location>
</feature>
<evidence type="ECO:0000256" key="1">
    <source>
        <dbReference type="ARBA" id="ARBA00004123"/>
    </source>
</evidence>
<dbReference type="EMBL" id="CAJMXA010001564">
    <property type="protein sequence ID" value="CAE6464085.1"/>
    <property type="molecule type" value="Genomic_DNA"/>
</dbReference>
<proteinExistence type="inferred from homology"/>
<dbReference type="Gene3D" id="1.10.150.80">
    <property type="entry name" value="HRDC domain"/>
    <property type="match status" value="1"/>
</dbReference>
<dbReference type="InterPro" id="IPR002121">
    <property type="entry name" value="HRDC_dom"/>
</dbReference>
<dbReference type="PANTHER" id="PTHR12124">
    <property type="entry name" value="POLYMYOSITIS/SCLERODERMA AUTOANTIGEN-RELATED"/>
    <property type="match status" value="1"/>
</dbReference>
<dbReference type="GO" id="GO:0000175">
    <property type="term" value="F:3'-5'-RNA exonuclease activity"/>
    <property type="evidence" value="ECO:0007669"/>
    <property type="project" value="InterPro"/>
</dbReference>
<dbReference type="Gene3D" id="3.30.420.10">
    <property type="entry name" value="Ribonuclease H-like superfamily/Ribonuclease H"/>
    <property type="match status" value="1"/>
</dbReference>
<keyword evidence="7" id="KW-0539">Nucleus</keyword>
<dbReference type="SMART" id="SM00474">
    <property type="entry name" value="35EXOc"/>
    <property type="match status" value="1"/>
</dbReference>
<dbReference type="GO" id="GO:0071037">
    <property type="term" value="P:nuclear polyadenylation-dependent snRNA catabolic process"/>
    <property type="evidence" value="ECO:0007669"/>
    <property type="project" value="TreeGrafter"/>
</dbReference>
<dbReference type="InterPro" id="IPR036397">
    <property type="entry name" value="RNaseH_sf"/>
</dbReference>
<feature type="compositionally biased region" description="Low complexity" evidence="9">
    <location>
        <begin position="449"/>
        <end position="466"/>
    </location>
</feature>
<organism evidence="11 12">
    <name type="scientific">Rhizoctonia solani</name>
    <dbReference type="NCBI Taxonomy" id="456999"/>
    <lineage>
        <taxon>Eukaryota</taxon>
        <taxon>Fungi</taxon>
        <taxon>Dikarya</taxon>
        <taxon>Basidiomycota</taxon>
        <taxon>Agaricomycotina</taxon>
        <taxon>Agaricomycetes</taxon>
        <taxon>Cantharellales</taxon>
        <taxon>Ceratobasidiaceae</taxon>
        <taxon>Rhizoctonia</taxon>
    </lineage>
</organism>
<dbReference type="InterPro" id="IPR010997">
    <property type="entry name" value="HRDC-like_sf"/>
</dbReference>
<dbReference type="GO" id="GO:0000467">
    <property type="term" value="P:exonucleolytic trimming to generate mature 3'-end of 5.8S rRNA from tricistronic rRNA transcript (SSU-rRNA, 5.8S rRNA, LSU-rRNA)"/>
    <property type="evidence" value="ECO:0007669"/>
    <property type="project" value="InterPro"/>
</dbReference>
<dbReference type="GO" id="GO:0071039">
    <property type="term" value="P:nuclear polyadenylation-dependent CUT catabolic process"/>
    <property type="evidence" value="ECO:0007669"/>
    <property type="project" value="TreeGrafter"/>
</dbReference>
<evidence type="ECO:0000259" key="10">
    <source>
        <dbReference type="PROSITE" id="PS50967"/>
    </source>
</evidence>
<dbReference type="GO" id="GO:0000176">
    <property type="term" value="C:nuclear exosome (RNase complex)"/>
    <property type="evidence" value="ECO:0007669"/>
    <property type="project" value="InterPro"/>
</dbReference>
<evidence type="ECO:0000256" key="4">
    <source>
        <dbReference type="ARBA" id="ARBA00022801"/>
    </source>
</evidence>
<keyword evidence="4" id="KW-0378">Hydrolase</keyword>
<keyword evidence="6" id="KW-0269">Exonuclease</keyword>
<evidence type="ECO:0000256" key="2">
    <source>
        <dbReference type="ARBA" id="ARBA00022552"/>
    </source>
</evidence>
<dbReference type="InterPro" id="IPR012588">
    <property type="entry name" value="Exosome-assoc_fac_Rrp6_N"/>
</dbReference>
<comment type="subcellular location">
    <subcellularLocation>
        <location evidence="1">Nucleus</location>
    </subcellularLocation>
</comment>
<dbReference type="SUPFAM" id="SSF53098">
    <property type="entry name" value="Ribonuclease H-like"/>
    <property type="match status" value="1"/>
</dbReference>
<dbReference type="SUPFAM" id="SSF47819">
    <property type="entry name" value="HRDC-like"/>
    <property type="match status" value="1"/>
</dbReference>
<evidence type="ECO:0000256" key="3">
    <source>
        <dbReference type="ARBA" id="ARBA00022722"/>
    </source>
</evidence>